<keyword evidence="3" id="KW-1185">Reference proteome</keyword>
<dbReference type="InterPro" id="IPR006015">
    <property type="entry name" value="Universal_stress_UspA"/>
</dbReference>
<protein>
    <submittedName>
        <fullName evidence="2">Y1388-like protein</fullName>
    </submittedName>
</protein>
<gene>
    <name evidence="2" type="ORF">MAR_010754</name>
</gene>
<dbReference type="Proteomes" id="UP001164746">
    <property type="component" value="Chromosome 14"/>
</dbReference>
<dbReference type="PANTHER" id="PTHR46989:SF3">
    <property type="entry name" value="USPA DOMAIN-CONTAINING PROTEIN"/>
    <property type="match status" value="1"/>
</dbReference>
<sequence length="128" mass="14461">MNFLMLRYVAVCSLMAPETPYTFDKEMLIKMLNEEKAKIRHKLEGYAELLKEASIDGIVKSIHAESPGEGIVKAVQEIDAALVVVGCRGLGRLRRTLMGSVSDYVLHHVHIPVLICRHQHDAHHKQHK</sequence>
<dbReference type="InterPro" id="IPR014729">
    <property type="entry name" value="Rossmann-like_a/b/a_fold"/>
</dbReference>
<organism evidence="2 3">
    <name type="scientific">Mya arenaria</name>
    <name type="common">Soft-shell clam</name>
    <dbReference type="NCBI Taxonomy" id="6604"/>
    <lineage>
        <taxon>Eukaryota</taxon>
        <taxon>Metazoa</taxon>
        <taxon>Spiralia</taxon>
        <taxon>Lophotrochozoa</taxon>
        <taxon>Mollusca</taxon>
        <taxon>Bivalvia</taxon>
        <taxon>Autobranchia</taxon>
        <taxon>Heteroconchia</taxon>
        <taxon>Euheterodonta</taxon>
        <taxon>Imparidentia</taxon>
        <taxon>Neoheterodontei</taxon>
        <taxon>Myida</taxon>
        <taxon>Myoidea</taxon>
        <taxon>Myidae</taxon>
        <taxon>Mya</taxon>
    </lineage>
</organism>
<dbReference type="InterPro" id="IPR006016">
    <property type="entry name" value="UspA"/>
</dbReference>
<name>A0ABY7FSR1_MYAAR</name>
<dbReference type="Gene3D" id="3.40.50.620">
    <property type="entry name" value="HUPs"/>
    <property type="match status" value="1"/>
</dbReference>
<dbReference type="EMBL" id="CP111025">
    <property type="protein sequence ID" value="WAR25050.1"/>
    <property type="molecule type" value="Genomic_DNA"/>
</dbReference>
<dbReference type="Pfam" id="PF00582">
    <property type="entry name" value="Usp"/>
    <property type="match status" value="1"/>
</dbReference>
<dbReference type="PANTHER" id="PTHR46989">
    <property type="entry name" value="USP DOMAIN-CONTAINING PROTEIN"/>
    <property type="match status" value="1"/>
</dbReference>
<reference evidence="2" key="1">
    <citation type="submission" date="2022-11" db="EMBL/GenBank/DDBJ databases">
        <title>Centuries of genome instability and evolution in soft-shell clam transmissible cancer (bioRxiv).</title>
        <authorList>
            <person name="Hart S.F.M."/>
            <person name="Yonemitsu M.A."/>
            <person name="Giersch R.M."/>
            <person name="Beal B.F."/>
            <person name="Arriagada G."/>
            <person name="Davis B.W."/>
            <person name="Ostrander E.A."/>
            <person name="Goff S.P."/>
            <person name="Metzger M.J."/>
        </authorList>
    </citation>
    <scope>NUCLEOTIDE SEQUENCE</scope>
    <source>
        <strain evidence="2">MELC-2E11</strain>
        <tissue evidence="2">Siphon/mantle</tissue>
    </source>
</reference>
<dbReference type="PRINTS" id="PR01438">
    <property type="entry name" value="UNVRSLSTRESS"/>
</dbReference>
<dbReference type="CDD" id="cd23659">
    <property type="entry name" value="USP_At3g01520-like"/>
    <property type="match status" value="1"/>
</dbReference>
<evidence type="ECO:0000313" key="2">
    <source>
        <dbReference type="EMBL" id="WAR25050.1"/>
    </source>
</evidence>
<evidence type="ECO:0000313" key="3">
    <source>
        <dbReference type="Proteomes" id="UP001164746"/>
    </source>
</evidence>
<accession>A0ABY7FSR1</accession>
<feature type="domain" description="UspA" evidence="1">
    <location>
        <begin position="9"/>
        <end position="117"/>
    </location>
</feature>
<proteinExistence type="predicted"/>
<evidence type="ECO:0000259" key="1">
    <source>
        <dbReference type="Pfam" id="PF00582"/>
    </source>
</evidence>
<dbReference type="SUPFAM" id="SSF52402">
    <property type="entry name" value="Adenine nucleotide alpha hydrolases-like"/>
    <property type="match status" value="1"/>
</dbReference>